<proteinExistence type="inferred from homology"/>
<keyword evidence="3" id="KW-0067">ATP-binding</keyword>
<dbReference type="NCBIfam" id="NF040713">
    <property type="entry name" value="ZapE"/>
    <property type="match status" value="1"/>
</dbReference>
<dbReference type="GO" id="GO:0016887">
    <property type="term" value="F:ATP hydrolysis activity"/>
    <property type="evidence" value="ECO:0007669"/>
    <property type="project" value="InterPro"/>
</dbReference>
<keyword evidence="2" id="KW-0547">Nucleotide-binding</keyword>
<evidence type="ECO:0000313" key="4">
    <source>
        <dbReference type="Ensembl" id="ENSCLMP00005034718.1"/>
    </source>
</evidence>
<sequence>MVYDDKQLLKDLMENNTLVTSSFFLFLPKGGTLSTTTTPKGFYIYGDVGTGKTMLMDMFYSHVENTCKKRVHFNGFMLDIHKSKYSRKMSTYDPISPVAMEISNETCLLCFDEFQVTDIADAMILKQLFETLFKTGVVVVATSNRPPDDLYKNGLQRDTFLPFIDVLKEYCHPMCLDSGIDYRRLDNTAVGKLYHLTGEPGAEAFLDALFEELAVSQKCVTGPQLLTVLGRDVTLEKTCGSIADCSFDELCGRPLGASDYLEMARLFDTIFIRHVPILTLTLKDQARRFTTLIDNFYDNKVRVVLLAASPLERLFVHTGGDNEKDRQLLDDLGLSGEAAERLTLFTAEEEIFAFQRTVSRLMEMQTESYWMKGERSRSKKHMNT</sequence>
<accession>A0A8C2ZY38</accession>
<reference evidence="4" key="2">
    <citation type="submission" date="2025-09" db="UniProtKB">
        <authorList>
            <consortium name="Ensembl"/>
        </authorList>
    </citation>
    <scope>IDENTIFICATION</scope>
</reference>
<dbReference type="PANTHER" id="PTHR12169">
    <property type="entry name" value="ATPASE N2B"/>
    <property type="match status" value="1"/>
</dbReference>
<protein>
    <submittedName>
        <fullName evidence="4">AFG1 like ATPase b</fullName>
    </submittedName>
</protein>
<dbReference type="InterPro" id="IPR027417">
    <property type="entry name" value="P-loop_NTPase"/>
</dbReference>
<dbReference type="GO" id="GO:0003341">
    <property type="term" value="P:cilium movement"/>
    <property type="evidence" value="ECO:0007669"/>
    <property type="project" value="Ensembl"/>
</dbReference>
<dbReference type="SUPFAM" id="SSF52540">
    <property type="entry name" value="P-loop containing nucleoside triphosphate hydrolases"/>
    <property type="match status" value="1"/>
</dbReference>
<evidence type="ECO:0000313" key="5">
    <source>
        <dbReference type="Proteomes" id="UP000694565"/>
    </source>
</evidence>
<dbReference type="Pfam" id="PF03969">
    <property type="entry name" value="AFG1_ATPase"/>
    <property type="match status" value="1"/>
</dbReference>
<evidence type="ECO:0000256" key="1">
    <source>
        <dbReference type="ARBA" id="ARBA00010322"/>
    </source>
</evidence>
<keyword evidence="5" id="KW-1185">Reference proteome</keyword>
<organism evidence="4 5">
    <name type="scientific">Cyclopterus lumpus</name>
    <name type="common">Lumpsucker</name>
    <dbReference type="NCBI Taxonomy" id="8103"/>
    <lineage>
        <taxon>Eukaryota</taxon>
        <taxon>Metazoa</taxon>
        <taxon>Chordata</taxon>
        <taxon>Craniata</taxon>
        <taxon>Vertebrata</taxon>
        <taxon>Euteleostomi</taxon>
        <taxon>Actinopterygii</taxon>
        <taxon>Neopterygii</taxon>
        <taxon>Teleostei</taxon>
        <taxon>Neoteleostei</taxon>
        <taxon>Acanthomorphata</taxon>
        <taxon>Eupercaria</taxon>
        <taxon>Perciformes</taxon>
        <taxon>Cottioidei</taxon>
        <taxon>Cottales</taxon>
        <taxon>Cyclopteridae</taxon>
        <taxon>Cyclopterus</taxon>
    </lineage>
</organism>
<dbReference type="GO" id="GO:0005524">
    <property type="term" value="F:ATP binding"/>
    <property type="evidence" value="ECO:0007669"/>
    <property type="project" value="UniProtKB-KW"/>
</dbReference>
<dbReference type="GO" id="GO:0005634">
    <property type="term" value="C:nucleus"/>
    <property type="evidence" value="ECO:0007669"/>
    <property type="project" value="Ensembl"/>
</dbReference>
<dbReference type="GeneTree" id="ENSGT00390000013227"/>
<name>A0A8C2ZY38_CYCLU</name>
<evidence type="ECO:0000256" key="3">
    <source>
        <dbReference type="ARBA" id="ARBA00022840"/>
    </source>
</evidence>
<reference evidence="4" key="1">
    <citation type="submission" date="2025-08" db="UniProtKB">
        <authorList>
            <consortium name="Ensembl"/>
        </authorList>
    </citation>
    <scope>IDENTIFICATION</scope>
</reference>
<evidence type="ECO:0000256" key="2">
    <source>
        <dbReference type="ARBA" id="ARBA00022741"/>
    </source>
</evidence>
<dbReference type="Ensembl" id="ENSCLMT00005036137.1">
    <property type="protein sequence ID" value="ENSCLMP00005034718.1"/>
    <property type="gene ID" value="ENSCLMG00005016596.1"/>
</dbReference>
<comment type="similarity">
    <text evidence="1">Belongs to the AFG1 ATPase family.</text>
</comment>
<dbReference type="GO" id="GO:0005739">
    <property type="term" value="C:mitochondrion"/>
    <property type="evidence" value="ECO:0007669"/>
    <property type="project" value="TreeGrafter"/>
</dbReference>
<dbReference type="AlphaFoldDB" id="A0A8C2ZY38"/>
<dbReference type="Gene3D" id="3.40.50.300">
    <property type="entry name" value="P-loop containing nucleotide triphosphate hydrolases"/>
    <property type="match status" value="1"/>
</dbReference>
<dbReference type="InterPro" id="IPR005654">
    <property type="entry name" value="ATPase_AFG1-like"/>
</dbReference>
<dbReference type="PANTHER" id="PTHR12169:SF19">
    <property type="entry name" value="LACTATION ELEVATED PROTEIN 1 HOMOLOG B-RELATED"/>
    <property type="match status" value="1"/>
</dbReference>
<dbReference type="Proteomes" id="UP000694565">
    <property type="component" value="Unplaced"/>
</dbReference>